<evidence type="ECO:0000256" key="6">
    <source>
        <dbReference type="ARBA" id="ARBA00022989"/>
    </source>
</evidence>
<dbReference type="AlphaFoldDB" id="I3Y5P2"/>
<evidence type="ECO:0000313" key="10">
    <source>
        <dbReference type="EMBL" id="AFL72310.1"/>
    </source>
</evidence>
<evidence type="ECO:0000313" key="11">
    <source>
        <dbReference type="Proteomes" id="UP000006062"/>
    </source>
</evidence>
<sequence>MALAVASKVKPKPKAEAEKARVFAWEGMDRRGAKVKGETRAANINLVRADLRRQGVNPTKVKMKPKPLLGGGKKKITSADLSIFTRQLATMMGAGVPLVQAFDIVGRGHENPSMQDLILSIKADIESGTAMALALGKHPLYFDDLVCNLVAAGEQAGILDNLLDKIAVYKEKTESIKGKIKKAMFYPTAVIGVAVIVTVVILLFVIPQFKELFSSFGADLPAFTLMVIGLSDLLKEWWWAFFMGIGGFIYSFGYAYKRSRGMREAIDRIVLKIPIIGTILNKAAIARFARTLSTMFAAGVPLVEALQSVSGATGNIVYQDAVLKMREEVATGQSLQLAMRQRDLFPHMVIQMTAIGEESGALDSMLAKVADFYEEQVDNAVDSLSSLLEPMIMVVIGGLVGSLVVAMYLPIFKLASVV</sequence>
<feature type="transmembrane region" description="Helical" evidence="8">
    <location>
        <begin position="184"/>
        <end position="205"/>
    </location>
</feature>
<feature type="transmembrane region" description="Helical" evidence="8">
    <location>
        <begin position="392"/>
        <end position="412"/>
    </location>
</feature>
<feature type="domain" description="Type II secretion system protein GspF" evidence="9">
    <location>
        <begin position="84"/>
        <end position="207"/>
    </location>
</feature>
<keyword evidence="6 8" id="KW-1133">Transmembrane helix</keyword>
<gene>
    <name evidence="10" type="ordered locus">Thivi_0241</name>
</gene>
<keyword evidence="3" id="KW-1003">Cell membrane</keyword>
<proteinExistence type="inferred from homology"/>
<evidence type="ECO:0000256" key="4">
    <source>
        <dbReference type="ARBA" id="ARBA00022519"/>
    </source>
</evidence>
<dbReference type="PRINTS" id="PR00812">
    <property type="entry name" value="BCTERIALGSPF"/>
</dbReference>
<dbReference type="InterPro" id="IPR003004">
    <property type="entry name" value="GspF/PilC"/>
</dbReference>
<keyword evidence="5 8" id="KW-0812">Transmembrane</keyword>
<evidence type="ECO:0000256" key="2">
    <source>
        <dbReference type="ARBA" id="ARBA00005745"/>
    </source>
</evidence>
<protein>
    <submittedName>
        <fullName evidence="10">Type II secretory pathway, component PulF</fullName>
    </submittedName>
</protein>
<evidence type="ECO:0000259" key="9">
    <source>
        <dbReference type="Pfam" id="PF00482"/>
    </source>
</evidence>
<dbReference type="FunFam" id="1.20.81.30:FF:000001">
    <property type="entry name" value="Type II secretion system protein F"/>
    <property type="match status" value="2"/>
</dbReference>
<evidence type="ECO:0000256" key="7">
    <source>
        <dbReference type="ARBA" id="ARBA00023136"/>
    </source>
</evidence>
<dbReference type="InterPro" id="IPR042094">
    <property type="entry name" value="T2SS_GspF_sf"/>
</dbReference>
<dbReference type="STRING" id="765911.Thivi_0241"/>
<dbReference type="Proteomes" id="UP000006062">
    <property type="component" value="Chromosome"/>
</dbReference>
<dbReference type="GO" id="GO:0015628">
    <property type="term" value="P:protein secretion by the type II secretion system"/>
    <property type="evidence" value="ECO:0007669"/>
    <property type="project" value="TreeGrafter"/>
</dbReference>
<dbReference type="Pfam" id="PF00482">
    <property type="entry name" value="T2SSF"/>
    <property type="match status" value="2"/>
</dbReference>
<keyword evidence="7 8" id="KW-0472">Membrane</keyword>
<dbReference type="OrthoDB" id="9805682at2"/>
<evidence type="ECO:0000256" key="3">
    <source>
        <dbReference type="ARBA" id="ARBA00022475"/>
    </source>
</evidence>
<evidence type="ECO:0000256" key="1">
    <source>
        <dbReference type="ARBA" id="ARBA00004429"/>
    </source>
</evidence>
<name>I3Y5P2_THIV6</name>
<feature type="domain" description="Type II secretion system protein GspF" evidence="9">
    <location>
        <begin position="288"/>
        <end position="410"/>
    </location>
</feature>
<dbReference type="RefSeq" id="WP_014776818.1">
    <property type="nucleotide sequence ID" value="NC_018012.1"/>
</dbReference>
<keyword evidence="4" id="KW-0997">Cell inner membrane</keyword>
<dbReference type="EMBL" id="CP003154">
    <property type="protein sequence ID" value="AFL72310.1"/>
    <property type="molecule type" value="Genomic_DNA"/>
</dbReference>
<evidence type="ECO:0000256" key="8">
    <source>
        <dbReference type="SAM" id="Phobius"/>
    </source>
</evidence>
<accession>I3Y5P2</accession>
<dbReference type="Gene3D" id="1.20.81.30">
    <property type="entry name" value="Type II secretion system (T2SS), domain F"/>
    <property type="match status" value="2"/>
</dbReference>
<feature type="transmembrane region" description="Helical" evidence="8">
    <location>
        <begin position="237"/>
        <end position="256"/>
    </location>
</feature>
<dbReference type="eggNOG" id="COG1459">
    <property type="taxonomic scope" value="Bacteria"/>
</dbReference>
<dbReference type="InterPro" id="IPR018076">
    <property type="entry name" value="T2SS_GspF_dom"/>
</dbReference>
<dbReference type="GO" id="GO:0005886">
    <property type="term" value="C:plasma membrane"/>
    <property type="evidence" value="ECO:0007669"/>
    <property type="project" value="UniProtKB-SubCell"/>
</dbReference>
<comment type="subcellular location">
    <subcellularLocation>
        <location evidence="1">Cell inner membrane</location>
        <topology evidence="1">Multi-pass membrane protein</topology>
    </subcellularLocation>
</comment>
<organism evidence="10 11">
    <name type="scientific">Thiocystis violascens (strain ATCC 17096 / DSM 198 / 6111)</name>
    <name type="common">Chromatium violascens</name>
    <dbReference type="NCBI Taxonomy" id="765911"/>
    <lineage>
        <taxon>Bacteria</taxon>
        <taxon>Pseudomonadati</taxon>
        <taxon>Pseudomonadota</taxon>
        <taxon>Gammaproteobacteria</taxon>
        <taxon>Chromatiales</taxon>
        <taxon>Chromatiaceae</taxon>
        <taxon>Thiocystis</taxon>
    </lineage>
</organism>
<dbReference type="PANTHER" id="PTHR30012">
    <property type="entry name" value="GENERAL SECRETION PATHWAY PROTEIN"/>
    <property type="match status" value="1"/>
</dbReference>
<dbReference type="HOGENOM" id="CLU_035032_2_1_6"/>
<comment type="similarity">
    <text evidence="2">Belongs to the GSP F family.</text>
</comment>
<keyword evidence="11" id="KW-1185">Reference proteome</keyword>
<reference evidence="10 11" key="1">
    <citation type="submission" date="2012-06" db="EMBL/GenBank/DDBJ databases">
        <title>Complete sequence of Thiocystis violascens DSM 198.</title>
        <authorList>
            <consortium name="US DOE Joint Genome Institute"/>
            <person name="Lucas S."/>
            <person name="Han J."/>
            <person name="Lapidus A."/>
            <person name="Cheng J.-F."/>
            <person name="Goodwin L."/>
            <person name="Pitluck S."/>
            <person name="Peters L."/>
            <person name="Ovchinnikova G."/>
            <person name="Teshima H."/>
            <person name="Detter J.C."/>
            <person name="Han C."/>
            <person name="Tapia R."/>
            <person name="Land M."/>
            <person name="Hauser L."/>
            <person name="Kyrpides N."/>
            <person name="Ivanova N."/>
            <person name="Pagani I."/>
            <person name="Vogl K."/>
            <person name="Liu Z."/>
            <person name="Frigaard N.-U."/>
            <person name="Bryant D."/>
            <person name="Woyke T."/>
        </authorList>
    </citation>
    <scope>NUCLEOTIDE SEQUENCE [LARGE SCALE GENOMIC DNA]</scope>
    <source>
        <strain evidence="11">ATCC 17096 / DSM 198 / 6111</strain>
    </source>
</reference>
<dbReference type="KEGG" id="tvi:Thivi_0241"/>
<evidence type="ECO:0000256" key="5">
    <source>
        <dbReference type="ARBA" id="ARBA00022692"/>
    </source>
</evidence>
<dbReference type="PANTHER" id="PTHR30012:SF7">
    <property type="entry name" value="PROTEIN TRANSPORT PROTEIN HOFC HOMOLOG"/>
    <property type="match status" value="1"/>
</dbReference>